<accession>A0A1J8QDD9</accession>
<sequence length="210" mass="22864">MTVPFWASILSLIVACVAQLQSALERMEPVKGALGAARNCSIPLTLVVLGAYFYSEPQEEGMQNENLSYSQIGGRQGLEHQTSRSSLPSAFQEMFALQRTPQCQSQTRGEGRTVFVAILTRMVVVPAVPLPVMAILAKLDFHYVFEDPVFVVANVLLITSPPALTLAQTTQAASNNSFERLISRTVFWSYCAVTPSTILVVVLGLSIAKL</sequence>
<dbReference type="PANTHER" id="PTHR31794:SF2">
    <property type="entry name" value="AUXIN EFFLUX TRANSPORTER FAMILY PROTEIN (EUROFUNG)"/>
    <property type="match status" value="1"/>
</dbReference>
<feature type="transmembrane region" description="Helical" evidence="5">
    <location>
        <begin position="6"/>
        <end position="24"/>
    </location>
</feature>
<dbReference type="InterPro" id="IPR004776">
    <property type="entry name" value="Mem_transp_PIN-like"/>
</dbReference>
<evidence type="ECO:0000313" key="7">
    <source>
        <dbReference type="Proteomes" id="UP000183567"/>
    </source>
</evidence>
<evidence type="ECO:0000256" key="2">
    <source>
        <dbReference type="ARBA" id="ARBA00022692"/>
    </source>
</evidence>
<comment type="caution">
    <text evidence="6">The sequence shown here is derived from an EMBL/GenBank/DDBJ whole genome shotgun (WGS) entry which is preliminary data.</text>
</comment>
<proteinExistence type="predicted"/>
<keyword evidence="4 5" id="KW-0472">Membrane</keyword>
<feature type="transmembrane region" description="Helical" evidence="5">
    <location>
        <begin position="187"/>
        <end position="208"/>
    </location>
</feature>
<evidence type="ECO:0000256" key="3">
    <source>
        <dbReference type="ARBA" id="ARBA00022989"/>
    </source>
</evidence>
<protein>
    <submittedName>
        <fullName evidence="6">Uncharacterized protein</fullName>
    </submittedName>
</protein>
<dbReference type="EMBL" id="LVVM01001712">
    <property type="protein sequence ID" value="OJA17971.1"/>
    <property type="molecule type" value="Genomic_DNA"/>
</dbReference>
<keyword evidence="2 5" id="KW-0812">Transmembrane</keyword>
<feature type="transmembrane region" description="Helical" evidence="5">
    <location>
        <begin position="149"/>
        <end position="167"/>
    </location>
</feature>
<feature type="transmembrane region" description="Helical" evidence="5">
    <location>
        <begin position="114"/>
        <end position="137"/>
    </location>
</feature>
<dbReference type="AlphaFoldDB" id="A0A1J8QDD9"/>
<dbReference type="Pfam" id="PF03547">
    <property type="entry name" value="Mem_trans"/>
    <property type="match status" value="1"/>
</dbReference>
<evidence type="ECO:0000256" key="4">
    <source>
        <dbReference type="ARBA" id="ARBA00023136"/>
    </source>
</evidence>
<dbReference type="GO" id="GO:0055085">
    <property type="term" value="P:transmembrane transport"/>
    <property type="evidence" value="ECO:0007669"/>
    <property type="project" value="InterPro"/>
</dbReference>
<name>A0A1J8QDD9_9AGAM</name>
<organism evidence="6 7">
    <name type="scientific">Rhizopogon vesiculosus</name>
    <dbReference type="NCBI Taxonomy" id="180088"/>
    <lineage>
        <taxon>Eukaryota</taxon>
        <taxon>Fungi</taxon>
        <taxon>Dikarya</taxon>
        <taxon>Basidiomycota</taxon>
        <taxon>Agaricomycotina</taxon>
        <taxon>Agaricomycetes</taxon>
        <taxon>Agaricomycetidae</taxon>
        <taxon>Boletales</taxon>
        <taxon>Suillineae</taxon>
        <taxon>Rhizopogonaceae</taxon>
        <taxon>Rhizopogon</taxon>
    </lineage>
</organism>
<dbReference type="STRING" id="180088.A0A1J8QDD9"/>
<dbReference type="PANTHER" id="PTHR31794">
    <property type="entry name" value="AUXIN EFFLUX TRANSPORTER FAMILY PROTEIN (EUROFUNG)"/>
    <property type="match status" value="1"/>
</dbReference>
<evidence type="ECO:0000256" key="5">
    <source>
        <dbReference type="SAM" id="Phobius"/>
    </source>
</evidence>
<gene>
    <name evidence="6" type="ORF">AZE42_12753</name>
</gene>
<dbReference type="GO" id="GO:0005783">
    <property type="term" value="C:endoplasmic reticulum"/>
    <property type="evidence" value="ECO:0007669"/>
    <property type="project" value="TreeGrafter"/>
</dbReference>
<reference evidence="6 7" key="1">
    <citation type="submission" date="2016-03" db="EMBL/GenBank/DDBJ databases">
        <title>Comparative genomics of the ectomycorrhizal sister species Rhizopogon vinicolor and Rhizopogon vesiculosus (Basidiomycota: Boletales) reveals a divergence of the mating type B locus.</title>
        <authorList>
            <person name="Mujic A.B."/>
            <person name="Kuo A."/>
            <person name="Tritt A."/>
            <person name="Lipzen A."/>
            <person name="Chen C."/>
            <person name="Johnson J."/>
            <person name="Sharma A."/>
            <person name="Barry K."/>
            <person name="Grigoriev I.V."/>
            <person name="Spatafora J.W."/>
        </authorList>
    </citation>
    <scope>NUCLEOTIDE SEQUENCE [LARGE SCALE GENOMIC DNA]</scope>
    <source>
        <strain evidence="6 7">AM-OR11-056</strain>
    </source>
</reference>
<evidence type="ECO:0000256" key="1">
    <source>
        <dbReference type="ARBA" id="ARBA00004141"/>
    </source>
</evidence>
<comment type="subcellular location">
    <subcellularLocation>
        <location evidence="1">Membrane</location>
        <topology evidence="1">Multi-pass membrane protein</topology>
    </subcellularLocation>
</comment>
<evidence type="ECO:0000313" key="6">
    <source>
        <dbReference type="EMBL" id="OJA17971.1"/>
    </source>
</evidence>
<dbReference type="GO" id="GO:0016020">
    <property type="term" value="C:membrane"/>
    <property type="evidence" value="ECO:0007669"/>
    <property type="project" value="UniProtKB-SubCell"/>
</dbReference>
<keyword evidence="3 5" id="KW-1133">Transmembrane helix</keyword>
<keyword evidence="7" id="KW-1185">Reference proteome</keyword>
<dbReference type="Proteomes" id="UP000183567">
    <property type="component" value="Unassembled WGS sequence"/>
</dbReference>
<dbReference type="OrthoDB" id="2499604at2759"/>